<evidence type="ECO:0000313" key="1">
    <source>
        <dbReference type="EMBL" id="KAG8365298.1"/>
    </source>
</evidence>
<accession>A0AAV6W5C7</accession>
<name>A0AAV6W5C7_9LAMI</name>
<reference evidence="1" key="1">
    <citation type="submission" date="2019-10" db="EMBL/GenBank/DDBJ databases">
        <authorList>
            <person name="Zhang R."/>
            <person name="Pan Y."/>
            <person name="Wang J."/>
            <person name="Ma R."/>
            <person name="Yu S."/>
        </authorList>
    </citation>
    <scope>NUCLEOTIDE SEQUENCE</scope>
    <source>
        <strain evidence="1">LA-IB0</strain>
        <tissue evidence="1">Leaf</tissue>
    </source>
</reference>
<proteinExistence type="predicted"/>
<organism evidence="1 2">
    <name type="scientific">Buddleja alternifolia</name>
    <dbReference type="NCBI Taxonomy" id="168488"/>
    <lineage>
        <taxon>Eukaryota</taxon>
        <taxon>Viridiplantae</taxon>
        <taxon>Streptophyta</taxon>
        <taxon>Embryophyta</taxon>
        <taxon>Tracheophyta</taxon>
        <taxon>Spermatophyta</taxon>
        <taxon>Magnoliopsida</taxon>
        <taxon>eudicotyledons</taxon>
        <taxon>Gunneridae</taxon>
        <taxon>Pentapetalae</taxon>
        <taxon>asterids</taxon>
        <taxon>lamiids</taxon>
        <taxon>Lamiales</taxon>
        <taxon>Scrophulariaceae</taxon>
        <taxon>Buddlejeae</taxon>
        <taxon>Buddleja</taxon>
    </lineage>
</organism>
<keyword evidence="2" id="KW-1185">Reference proteome</keyword>
<sequence length="83" mass="9762">MKHTTLENLFLQPHLIFQKSTSTQSLTSFDDWDRDNLVDLDAESTADENNSEFVYYMSQQQLHEMTLVREEIAQHLWTDIGRG</sequence>
<gene>
    <name evidence="1" type="ORF">BUALT_Bualt18G0090000</name>
</gene>
<evidence type="ECO:0000313" key="2">
    <source>
        <dbReference type="Proteomes" id="UP000826271"/>
    </source>
</evidence>
<dbReference type="Proteomes" id="UP000826271">
    <property type="component" value="Unassembled WGS sequence"/>
</dbReference>
<dbReference type="EMBL" id="WHWC01000018">
    <property type="protein sequence ID" value="KAG8365298.1"/>
    <property type="molecule type" value="Genomic_DNA"/>
</dbReference>
<dbReference type="AlphaFoldDB" id="A0AAV6W5C7"/>
<protein>
    <submittedName>
        <fullName evidence="1">Uncharacterized protein</fullName>
    </submittedName>
</protein>
<comment type="caution">
    <text evidence="1">The sequence shown here is derived from an EMBL/GenBank/DDBJ whole genome shotgun (WGS) entry which is preliminary data.</text>
</comment>